<dbReference type="AlphaFoldDB" id="A0A836FJM4"/>
<evidence type="ECO:0000313" key="11">
    <source>
        <dbReference type="Proteomes" id="UP000668214"/>
    </source>
</evidence>
<keyword evidence="11" id="KW-1185">Reference proteome</keyword>
<keyword evidence="4" id="KW-0297">G-protein coupled receptor</keyword>
<evidence type="ECO:0000256" key="4">
    <source>
        <dbReference type="ARBA" id="ARBA00023040"/>
    </source>
</evidence>
<keyword evidence="2 8" id="KW-0812">Transmembrane</keyword>
<organism evidence="10 11">
    <name type="scientific">Pseudoatta argentina</name>
    <dbReference type="NCBI Taxonomy" id="621737"/>
    <lineage>
        <taxon>Eukaryota</taxon>
        <taxon>Metazoa</taxon>
        <taxon>Ecdysozoa</taxon>
        <taxon>Arthropoda</taxon>
        <taxon>Hexapoda</taxon>
        <taxon>Insecta</taxon>
        <taxon>Pterygota</taxon>
        <taxon>Neoptera</taxon>
        <taxon>Endopterygota</taxon>
        <taxon>Hymenoptera</taxon>
        <taxon>Apocrita</taxon>
        <taxon>Aculeata</taxon>
        <taxon>Formicoidea</taxon>
        <taxon>Formicidae</taxon>
        <taxon>Myrmicinae</taxon>
        <taxon>Pseudoatta</taxon>
    </lineage>
</organism>
<sequence length="348" mass="39758">MAHKHCELNGTWFRHPESNQIWSNYTTCVNLQDLSWQQSINGIYEVGYAISLVALLLSLGILTYFRSLRCARITLHMNLFTSFAFNNALWLIWYRFIVANTDLLLNNGVPCRVLHVVLHYFLLTNYAWMLCEGFYLHTLLVSAFTSEHKLVNWLMGLGWPVPAVIVTLYTALRASSDDPADTKQATLLLVPLLGLHYLVIPFRPPKNHPWENFYEVLSAITASFQGLCVAVLFCFCNGEVIAQFKRKWDGSVLLRKRANSCTATTVSVRWRERRRCDYQPAAAVPRDDDCNKRLASEDQQLQQPQQTVQVIAASRQGNHGNNNHTRVFIKRGDNGDDFSHDGCDQTQC</sequence>
<reference evidence="10" key="1">
    <citation type="submission" date="2020-02" db="EMBL/GenBank/DDBJ databases">
        <title>Relaxed selection underlies rapid genomic changes in the transitions from sociality to social parasitism in ants.</title>
        <authorList>
            <person name="Bi X."/>
        </authorList>
    </citation>
    <scope>NUCLEOTIDE SEQUENCE</scope>
    <source>
        <strain evidence="10">BGI-DK2014c</strain>
        <tissue evidence="10">Whole body</tissue>
    </source>
</reference>
<protein>
    <submittedName>
        <fullName evidence="10">CALRL protein</fullName>
    </submittedName>
</protein>
<feature type="domain" description="G-protein coupled receptors family 2 profile 2" evidence="9">
    <location>
        <begin position="40"/>
        <end position="177"/>
    </location>
</feature>
<dbReference type="GO" id="GO:0005886">
    <property type="term" value="C:plasma membrane"/>
    <property type="evidence" value="ECO:0007669"/>
    <property type="project" value="TreeGrafter"/>
</dbReference>
<feature type="non-terminal residue" evidence="10">
    <location>
        <position position="1"/>
    </location>
</feature>
<evidence type="ECO:0000313" key="10">
    <source>
        <dbReference type="EMBL" id="KAG5320718.1"/>
    </source>
</evidence>
<accession>A0A836FJM4</accession>
<dbReference type="Gene3D" id="4.10.1240.10">
    <property type="entry name" value="GPCR, family 2, extracellular hormone receptor domain"/>
    <property type="match status" value="1"/>
</dbReference>
<dbReference type="InterPro" id="IPR000832">
    <property type="entry name" value="GPCR_2_secretin-like"/>
</dbReference>
<keyword evidence="6" id="KW-0675">Receptor</keyword>
<dbReference type="PANTHER" id="PTHR45620">
    <property type="entry name" value="PDF RECEPTOR-LIKE PROTEIN-RELATED"/>
    <property type="match status" value="1"/>
</dbReference>
<proteinExistence type="predicted"/>
<dbReference type="PANTHER" id="PTHR45620:SF32">
    <property type="entry name" value="DIURETIC HORMONE 31 RECEPTOR, ISOFORM C"/>
    <property type="match status" value="1"/>
</dbReference>
<feature type="non-terminal residue" evidence="10">
    <location>
        <position position="348"/>
    </location>
</feature>
<name>A0A836FJM4_9HYME</name>
<dbReference type="GO" id="GO:0008528">
    <property type="term" value="F:G protein-coupled peptide receptor activity"/>
    <property type="evidence" value="ECO:0007669"/>
    <property type="project" value="TreeGrafter"/>
</dbReference>
<dbReference type="PRINTS" id="PR00249">
    <property type="entry name" value="GPCRSECRETIN"/>
</dbReference>
<dbReference type="Proteomes" id="UP000668214">
    <property type="component" value="Unassembled WGS sequence"/>
</dbReference>
<keyword evidence="7" id="KW-0807">Transducer</keyword>
<evidence type="ECO:0000256" key="3">
    <source>
        <dbReference type="ARBA" id="ARBA00022989"/>
    </source>
</evidence>
<dbReference type="InterPro" id="IPR036445">
    <property type="entry name" value="GPCR_2_extracell_dom_sf"/>
</dbReference>
<evidence type="ECO:0000256" key="5">
    <source>
        <dbReference type="ARBA" id="ARBA00023136"/>
    </source>
</evidence>
<dbReference type="GO" id="GO:0007188">
    <property type="term" value="P:adenylate cyclase-modulating G protein-coupled receptor signaling pathway"/>
    <property type="evidence" value="ECO:0007669"/>
    <property type="project" value="TreeGrafter"/>
</dbReference>
<dbReference type="PROSITE" id="PS50261">
    <property type="entry name" value="G_PROTEIN_RECEP_F2_4"/>
    <property type="match status" value="1"/>
</dbReference>
<evidence type="ECO:0000259" key="9">
    <source>
        <dbReference type="PROSITE" id="PS50261"/>
    </source>
</evidence>
<dbReference type="Pfam" id="PF00002">
    <property type="entry name" value="7tm_2"/>
    <property type="match status" value="2"/>
</dbReference>
<feature type="transmembrane region" description="Helical" evidence="8">
    <location>
        <begin position="212"/>
        <end position="233"/>
    </location>
</feature>
<keyword evidence="3 8" id="KW-1133">Transmembrane helix</keyword>
<feature type="transmembrane region" description="Helical" evidence="8">
    <location>
        <begin position="150"/>
        <end position="172"/>
    </location>
</feature>
<dbReference type="Gene3D" id="1.20.1070.10">
    <property type="entry name" value="Rhodopsin 7-helix transmembrane proteins"/>
    <property type="match status" value="2"/>
</dbReference>
<evidence type="ECO:0000256" key="7">
    <source>
        <dbReference type="ARBA" id="ARBA00023224"/>
    </source>
</evidence>
<gene>
    <name evidence="10" type="primary">Calcrl</name>
    <name evidence="10" type="ORF">G6Z78_0006965</name>
</gene>
<evidence type="ECO:0000256" key="8">
    <source>
        <dbReference type="SAM" id="Phobius"/>
    </source>
</evidence>
<feature type="transmembrane region" description="Helical" evidence="8">
    <location>
        <begin position="117"/>
        <end position="138"/>
    </location>
</feature>
<keyword evidence="5 8" id="KW-0472">Membrane</keyword>
<comment type="subcellular location">
    <subcellularLocation>
        <location evidence="1">Membrane</location>
        <topology evidence="1">Multi-pass membrane protein</topology>
    </subcellularLocation>
</comment>
<dbReference type="EMBL" id="JAANIA010001351">
    <property type="protein sequence ID" value="KAG5320718.1"/>
    <property type="molecule type" value="Genomic_DNA"/>
</dbReference>
<dbReference type="InterPro" id="IPR017981">
    <property type="entry name" value="GPCR_2-like_7TM"/>
</dbReference>
<feature type="transmembrane region" description="Helical" evidence="8">
    <location>
        <begin position="77"/>
        <end position="97"/>
    </location>
</feature>
<feature type="transmembrane region" description="Helical" evidence="8">
    <location>
        <begin position="46"/>
        <end position="65"/>
    </location>
</feature>
<dbReference type="InterPro" id="IPR050332">
    <property type="entry name" value="GPCR_2"/>
</dbReference>
<evidence type="ECO:0000256" key="2">
    <source>
        <dbReference type="ARBA" id="ARBA00022692"/>
    </source>
</evidence>
<comment type="caution">
    <text evidence="10">The sequence shown here is derived from an EMBL/GenBank/DDBJ whole genome shotgun (WGS) entry which is preliminary data.</text>
</comment>
<evidence type="ECO:0000256" key="6">
    <source>
        <dbReference type="ARBA" id="ARBA00023170"/>
    </source>
</evidence>
<evidence type="ECO:0000256" key="1">
    <source>
        <dbReference type="ARBA" id="ARBA00004141"/>
    </source>
</evidence>
<dbReference type="GO" id="GO:0007166">
    <property type="term" value="P:cell surface receptor signaling pathway"/>
    <property type="evidence" value="ECO:0007669"/>
    <property type="project" value="InterPro"/>
</dbReference>